<feature type="transmembrane region" description="Helical" evidence="2">
    <location>
        <begin position="841"/>
        <end position="860"/>
    </location>
</feature>
<dbReference type="VEuPathDB" id="CryptoDB:Cvel_25368"/>
<feature type="region of interest" description="Disordered" evidence="1">
    <location>
        <begin position="1290"/>
        <end position="1317"/>
    </location>
</feature>
<feature type="transmembrane region" description="Helical" evidence="2">
    <location>
        <begin position="1037"/>
        <end position="1060"/>
    </location>
</feature>
<dbReference type="Gene3D" id="3.40.50.2300">
    <property type="match status" value="1"/>
</dbReference>
<dbReference type="Pfam" id="PF07699">
    <property type="entry name" value="Ephrin_rec_like"/>
    <property type="match status" value="1"/>
</dbReference>
<proteinExistence type="predicted"/>
<feature type="domain" description="Tyrosine-protein kinase ephrin type A/B receptor-like" evidence="4">
    <location>
        <begin position="589"/>
        <end position="637"/>
    </location>
</feature>
<evidence type="ECO:0000256" key="1">
    <source>
        <dbReference type="SAM" id="MobiDB-lite"/>
    </source>
</evidence>
<feature type="transmembrane region" description="Helical" evidence="2">
    <location>
        <begin position="772"/>
        <end position="794"/>
    </location>
</feature>
<dbReference type="SMART" id="SM01411">
    <property type="entry name" value="Ephrin_rec_like"/>
    <property type="match status" value="2"/>
</dbReference>
<feature type="transmembrane region" description="Helical" evidence="2">
    <location>
        <begin position="1112"/>
        <end position="1135"/>
    </location>
</feature>
<feature type="region of interest" description="Disordered" evidence="1">
    <location>
        <begin position="1344"/>
        <end position="1378"/>
    </location>
</feature>
<dbReference type="PhylomeDB" id="A0A0G4H9C7"/>
<keyword evidence="2" id="KW-0812">Transmembrane</keyword>
<dbReference type="InterPro" id="IPR011641">
    <property type="entry name" value="Tyr-kin_ephrin_A/B_rcpt-like"/>
</dbReference>
<dbReference type="Gene3D" id="2.10.50.10">
    <property type="entry name" value="Tumor Necrosis Factor Receptor, subunit A, domain 2"/>
    <property type="match status" value="1"/>
</dbReference>
<dbReference type="InterPro" id="IPR028082">
    <property type="entry name" value="Peripla_BP_I"/>
</dbReference>
<keyword evidence="2" id="KW-1133">Transmembrane helix</keyword>
<feature type="signal peptide" evidence="3">
    <location>
        <begin position="1"/>
        <end position="23"/>
    </location>
</feature>
<feature type="transmembrane region" description="Helical" evidence="2">
    <location>
        <begin position="964"/>
        <end position="985"/>
    </location>
</feature>
<dbReference type="PANTHER" id="PTHR11319">
    <property type="entry name" value="G PROTEIN-COUPLED RECEPTOR-RELATED"/>
    <property type="match status" value="1"/>
</dbReference>
<feature type="transmembrane region" description="Helical" evidence="2">
    <location>
        <begin position="1067"/>
        <end position="1086"/>
    </location>
</feature>
<evidence type="ECO:0000256" key="2">
    <source>
        <dbReference type="SAM" id="Phobius"/>
    </source>
</evidence>
<gene>
    <name evidence="5" type="ORF">Cvel_25368</name>
</gene>
<accession>A0A0G4H9C7</accession>
<keyword evidence="3" id="KW-0732">Signal</keyword>
<dbReference type="EMBL" id="CDMZ01002055">
    <property type="protein sequence ID" value="CEM40526.1"/>
    <property type="molecule type" value="Genomic_DNA"/>
</dbReference>
<feature type="chain" id="PRO_5005191583" description="Tyrosine-protein kinase ephrin type A/B receptor-like domain-containing protein" evidence="3">
    <location>
        <begin position="24"/>
        <end position="1396"/>
    </location>
</feature>
<evidence type="ECO:0000259" key="4">
    <source>
        <dbReference type="Pfam" id="PF07699"/>
    </source>
</evidence>
<dbReference type="SUPFAM" id="SSF57184">
    <property type="entry name" value="Growth factor receptor domain"/>
    <property type="match status" value="1"/>
</dbReference>
<feature type="transmembrane region" description="Helical" evidence="2">
    <location>
        <begin position="905"/>
        <end position="925"/>
    </location>
</feature>
<feature type="transmembrane region" description="Helical" evidence="2">
    <location>
        <begin position="742"/>
        <end position="760"/>
    </location>
</feature>
<evidence type="ECO:0000256" key="3">
    <source>
        <dbReference type="SAM" id="SignalP"/>
    </source>
</evidence>
<dbReference type="InterPro" id="IPR009030">
    <property type="entry name" value="Growth_fac_rcpt_cys_sf"/>
</dbReference>
<dbReference type="CDD" id="cd00185">
    <property type="entry name" value="TNFRSF"/>
    <property type="match status" value="1"/>
</dbReference>
<organism evidence="5">
    <name type="scientific">Chromera velia CCMP2878</name>
    <dbReference type="NCBI Taxonomy" id="1169474"/>
    <lineage>
        <taxon>Eukaryota</taxon>
        <taxon>Sar</taxon>
        <taxon>Alveolata</taxon>
        <taxon>Colpodellida</taxon>
        <taxon>Chromeraceae</taxon>
        <taxon>Chromera</taxon>
    </lineage>
</organism>
<name>A0A0G4H9C7_9ALVE</name>
<keyword evidence="2" id="KW-0472">Membrane</keyword>
<sequence length="1396" mass="150322">MRTPVYSALVAVCLSLQSYLVSSWPTYAGDWYDWNENLNTAYTANVADASVITAVASTAYTASTTLFRIGVVEATWNPRESGNLAFAAELAAMHINANSVANVPVLGSFQTFDISIHHIYTMWFGTESMQILRAAQNTPDFSVQNTAVAKLMVSLGYTRFGAIGTALDVQELQNFISTMETQAAAAGKTITYTSAVIPVERDPTSAEDFIIKDASAKAALQTILDSPYELRVIFTCVGSGKPKSTLHLQAELLNMKNDGWIWFAGARASFNDVDLTRIANYEFGTPIHNGYEYVNGEFGVVGDINGPLASMFNTEWAANVPTWMASKANGATSVPHNFWQTRLTTATTMDLQYVGEYLWFTAVCAPFWFGFCFTPSPLPSADLSQTNGYGLFVSSRQAALSSTAADYLQTHICDYEGTAVYHSLCESARMTYDAVLLIAAAISEAVTDNGNVFTITPRQVSRYKNTTSEPGFSETPTGRAPVCSTGQSVIQSNNSCAECPPGTYGVYKTLYDTYVCEGCETGRWTNSSGSTVGRSVGFLVGTNTPFGGTQALPPRTTTRSFKQWQTEGSPASGTVSTDARDSCSTCSQGFFSAEGEGSCTACSRGSFANATGTADSCTSCAATYNTTDIASTDESDCICLEGFYLNKLNNTCTECPVEANCPGGNDIPTTKFGYWAVPPADNATFQKMDIYSCLPAGACPGGLPGTCAGNREGIACGDCKPGYAKGGSLQVECDPCDTGTNVGVVFLLLILFALVGPALYKASSTPVSQKALSTMMISTALSLLLSFGQTLSVFDGMAVSWPPVMGNLFSGMDILVFDLSAVKANCVSGGSLLIHQVTNTLTPFLLLVSIFLWYGITVLADPLLKRVIVEPDQDLVEEKYAKENRKRWHIITWAKLKRFMRSGPMNIDLCINASGMGVSILYIGIVKVTLSLFNCRRNPNGISTVRDFTAVECYQEEWMSVLPVAIVGVLIWIVAVNTILIYATIRGPALSQDPRWAARLKFLFLRFRPDRYYWGIVLQTRSALLAAPPVIFPDMPATQICWQFFLISSIMVGTGALAPWNSKINTVLDVGISFACICIILVGALYQGTVEVDTLSLQVYGDQYTPSSEPQFLSNFSLVILIGAFSFTGLLIIYISRSVLFPGRRTQEKKDAKIRGMAFSLLQTAGVISKVQHEKLVGFMYTLNDHDRNAMQNAVDLLHDSIVFNYSRRASNMRQSRGSILSHAHSSISSKRVTIVPKHQYSLESDQLDVEHDPSSINLGNRASLQGGRFSISGILDRVKRGSITSAQGEEAIKAGEEGISPSTRPEGVSPTHQMGRLNTGRVSFAGSMGSQGVAAAAAAQAGGAPASAGQPSVRDLEGGNRSLNNSQSALLEGSKAEDAMLEDIADEIDGANMPH</sequence>
<evidence type="ECO:0000313" key="5">
    <source>
        <dbReference type="EMBL" id="CEM40526.1"/>
    </source>
</evidence>
<dbReference type="SUPFAM" id="SSF53822">
    <property type="entry name" value="Periplasmic binding protein-like I"/>
    <property type="match status" value="1"/>
</dbReference>
<protein>
    <recommendedName>
        <fullName evidence="4">Tyrosine-protein kinase ephrin type A/B receptor-like domain-containing protein</fullName>
    </recommendedName>
</protein>
<reference evidence="5" key="1">
    <citation type="submission" date="2014-11" db="EMBL/GenBank/DDBJ databases">
        <authorList>
            <person name="Otto D Thomas"/>
            <person name="Naeem Raeece"/>
        </authorList>
    </citation>
    <scope>NUCLEOTIDE SEQUENCE</scope>
</reference>
<dbReference type="PANTHER" id="PTHR11319:SF35">
    <property type="entry name" value="OUTER MEMBRANE PROTEIN PMPC-RELATED"/>
    <property type="match status" value="1"/>
</dbReference>